<evidence type="ECO:0000313" key="4">
    <source>
        <dbReference type="Proteomes" id="UP000182945"/>
    </source>
</evidence>
<sequence>MTKRLKILIFTGDFQEYVAPVFYYFLCELEKITDLTVWHESGDINNILDQLKEKPDFIYFNEYGEMNSPVITGLKDLEIPFAIQLFDLHYQINKRKRAIRDENIKHIFTVYRDSFHVWYKEFSDRMYWLPHHINTEIFKDYGLKKEYNYLLMGAMSRRTYPLRNMIVDRMKDNPGFVHHKHPGYRNIKDHEKNVFVREAYAKEINKAKIFLTGNSKYNYPLGKNFEVPACNTLLLAPPSNELKDLGFIPEVHYIPINKENFEEKAKYYLQHKCERERIARQGMEMVHERHSTSKRADQFVKVIKKIISDEKNN</sequence>
<evidence type="ECO:0000259" key="1">
    <source>
        <dbReference type="Pfam" id="PF13524"/>
    </source>
</evidence>
<proteinExistence type="predicted"/>
<evidence type="ECO:0000313" key="5">
    <source>
        <dbReference type="Proteomes" id="UP000621631"/>
    </source>
</evidence>
<dbReference type="InterPro" id="IPR055259">
    <property type="entry name" value="YkvP/CgeB_Glyco_trans-like"/>
</dbReference>
<dbReference type="EMBL" id="JACWEZ010000001">
    <property type="protein sequence ID" value="MBD1221121.1"/>
    <property type="molecule type" value="Genomic_DNA"/>
</dbReference>
<feature type="domain" description="Spore protein YkvP/CgeB glycosyl transferase-like" evidence="1">
    <location>
        <begin position="164"/>
        <end position="300"/>
    </location>
</feature>
<dbReference type="GeneID" id="71515754"/>
<keyword evidence="5" id="KW-1185">Reference proteome</keyword>
<evidence type="ECO:0000313" key="2">
    <source>
        <dbReference type="EMBL" id="APC49456.1"/>
    </source>
</evidence>
<organism evidence="2 4">
    <name type="scientific">Virgibacillus halodenitrificans</name>
    <name type="common">Bacillus halodenitrificans</name>
    <dbReference type="NCBI Taxonomy" id="1482"/>
    <lineage>
        <taxon>Bacteria</taxon>
        <taxon>Bacillati</taxon>
        <taxon>Bacillota</taxon>
        <taxon>Bacilli</taxon>
        <taxon>Bacillales</taxon>
        <taxon>Bacillaceae</taxon>
        <taxon>Virgibacillus</taxon>
    </lineage>
</organism>
<protein>
    <submittedName>
        <fullName evidence="3">Glycosyltransferase family 1 protein</fullName>
    </submittedName>
</protein>
<name>A0AAC9J143_VIRHA</name>
<dbReference type="Proteomes" id="UP000182945">
    <property type="component" value="Chromosome"/>
</dbReference>
<dbReference type="EMBL" id="CP017962">
    <property type="protein sequence ID" value="APC49456.1"/>
    <property type="molecule type" value="Genomic_DNA"/>
</dbReference>
<reference evidence="2 4" key="1">
    <citation type="submission" date="2016-11" db="EMBL/GenBank/DDBJ databases">
        <title>Complete genome sequencing of Virgibacillus halodenitrificans PDB-F2.</title>
        <authorList>
            <person name="Sun Z."/>
            <person name="Zhou Y."/>
            <person name="Li H."/>
        </authorList>
    </citation>
    <scope>NUCLEOTIDE SEQUENCE [LARGE SCALE GENOMIC DNA]</scope>
    <source>
        <strain evidence="2 4">PDB-F2</strain>
    </source>
</reference>
<dbReference type="Proteomes" id="UP000621631">
    <property type="component" value="Unassembled WGS sequence"/>
</dbReference>
<reference evidence="3 5" key="2">
    <citation type="submission" date="2020-09" db="EMBL/GenBank/DDBJ databases">
        <title>Draft Genome Sequences of Oil-Oxidizing Bacteria Halomonas titanicae, Marinobacter lutaoensis, and Virgibacillus halodenitrificans Isolated from Highly Saline Environments.</title>
        <authorList>
            <person name="Grouzdev D.S."/>
            <person name="Sokolova D.S."/>
            <person name="Semenova E.M."/>
            <person name="Borzenkov I.A."/>
            <person name="Bidzhieva S.K."/>
            <person name="Poltaraus A.B."/>
            <person name="Nazina T.N."/>
        </authorList>
    </citation>
    <scope>NUCLEOTIDE SEQUENCE [LARGE SCALE GENOMIC DNA]</scope>
    <source>
        <strain evidence="3 5">VKM B-3472D</strain>
    </source>
</reference>
<dbReference type="Pfam" id="PF13524">
    <property type="entry name" value="Glyco_trans_1_2"/>
    <property type="match status" value="1"/>
</dbReference>
<gene>
    <name evidence="2" type="ORF">BME96_15185</name>
    <name evidence="3" type="ORF">IC602_00675</name>
</gene>
<dbReference type="RefSeq" id="WP_019375957.1">
    <property type="nucleotide sequence ID" value="NZ_CP017962.1"/>
</dbReference>
<evidence type="ECO:0000313" key="3">
    <source>
        <dbReference type="EMBL" id="MBD1221121.1"/>
    </source>
</evidence>
<accession>A0AAC9J143</accession>
<dbReference type="AlphaFoldDB" id="A0AAC9J143"/>
<dbReference type="KEGG" id="vhl:BME96_15185"/>